<name>A0ABR4QJ08_9CEST</name>
<dbReference type="SUPFAM" id="SSF46906">
    <property type="entry name" value="Ribosomal protein L11, C-terminal domain"/>
    <property type="match status" value="1"/>
</dbReference>
<dbReference type="Pfam" id="PF00298">
    <property type="entry name" value="Ribosomal_L11"/>
    <property type="match status" value="1"/>
</dbReference>
<keyword evidence="3" id="KW-1185">Reference proteome</keyword>
<evidence type="ECO:0000259" key="1">
    <source>
        <dbReference type="Pfam" id="PF00298"/>
    </source>
</evidence>
<evidence type="ECO:0000313" key="2">
    <source>
        <dbReference type="EMBL" id="KAL5109449.1"/>
    </source>
</evidence>
<dbReference type="Gene3D" id="1.10.10.250">
    <property type="entry name" value="Ribosomal protein L11, C-terminal domain"/>
    <property type="match status" value="1"/>
</dbReference>
<keyword evidence="2" id="KW-0687">Ribonucleoprotein</keyword>
<proteinExistence type="predicted"/>
<evidence type="ECO:0000313" key="3">
    <source>
        <dbReference type="Proteomes" id="UP001651158"/>
    </source>
</evidence>
<dbReference type="GO" id="GO:0005840">
    <property type="term" value="C:ribosome"/>
    <property type="evidence" value="ECO:0007669"/>
    <property type="project" value="UniProtKB-KW"/>
</dbReference>
<feature type="domain" description="Large ribosomal subunit protein uL11 C-terminal" evidence="1">
    <location>
        <begin position="26"/>
        <end position="74"/>
    </location>
</feature>
<sequence length="124" mass="13816">MGKVWAIEVCLGTFFETRSSFGLLQGTEVSGQLTLKHIYEIALLKSEDAALRTTSLQGICASLISEAHRVGIEVLSREEEAAIRGDPESAASAYAEFLRRREEEVAQRKKALEERKQAKMMRVS</sequence>
<reference evidence="2 3" key="1">
    <citation type="journal article" date="2022" name="Front. Cell. Infect. Microbiol.">
        <title>The Genomes of Two Strains of Taenia crassiceps the Animal Model for the Study of Human Cysticercosis.</title>
        <authorList>
            <person name="Bobes R.J."/>
            <person name="Estrada K."/>
            <person name="Rios-Valencia D.G."/>
            <person name="Calderon-Gallegos A."/>
            <person name="de la Torre P."/>
            <person name="Carrero J.C."/>
            <person name="Sanchez-Flores A."/>
            <person name="Laclette J.P."/>
        </authorList>
    </citation>
    <scope>NUCLEOTIDE SEQUENCE [LARGE SCALE GENOMIC DNA]</scope>
    <source>
        <strain evidence="2">WFUcys</strain>
    </source>
</reference>
<gene>
    <name evidence="2" type="ORF">TcWFU_009419</name>
</gene>
<accession>A0ABR4QJ08</accession>
<protein>
    <submittedName>
        <fullName evidence="2">39S ribosomal protein L11 mitochondrial</fullName>
    </submittedName>
</protein>
<dbReference type="InterPro" id="IPR036769">
    <property type="entry name" value="Ribosomal_uL11_C_sf"/>
</dbReference>
<comment type="caution">
    <text evidence="2">The sequence shown here is derived from an EMBL/GenBank/DDBJ whole genome shotgun (WGS) entry which is preliminary data.</text>
</comment>
<dbReference type="Proteomes" id="UP001651158">
    <property type="component" value="Unassembled WGS sequence"/>
</dbReference>
<keyword evidence="2" id="KW-0689">Ribosomal protein</keyword>
<dbReference type="EMBL" id="JAKROA010000003">
    <property type="protein sequence ID" value="KAL5109449.1"/>
    <property type="molecule type" value="Genomic_DNA"/>
</dbReference>
<organism evidence="2 3">
    <name type="scientific">Taenia crassiceps</name>
    <dbReference type="NCBI Taxonomy" id="6207"/>
    <lineage>
        <taxon>Eukaryota</taxon>
        <taxon>Metazoa</taxon>
        <taxon>Spiralia</taxon>
        <taxon>Lophotrochozoa</taxon>
        <taxon>Platyhelminthes</taxon>
        <taxon>Cestoda</taxon>
        <taxon>Eucestoda</taxon>
        <taxon>Cyclophyllidea</taxon>
        <taxon>Taeniidae</taxon>
        <taxon>Taenia</taxon>
    </lineage>
</organism>
<dbReference type="InterPro" id="IPR020783">
    <property type="entry name" value="Ribosomal_uL11_C"/>
</dbReference>